<dbReference type="AlphaFoldDB" id="A0A1H6IRN5"/>
<keyword evidence="4" id="KW-1185">Reference proteome</keyword>
<evidence type="ECO:0000313" key="4">
    <source>
        <dbReference type="Proteomes" id="UP000199215"/>
    </source>
</evidence>
<dbReference type="OrthoDB" id="338932at2157"/>
<dbReference type="Pfam" id="PF23451">
    <property type="entry name" value="Zn_ribbon_PaaD"/>
    <property type="match status" value="1"/>
</dbReference>
<protein>
    <recommendedName>
        <fullName evidence="2">PaaD zinc beta ribbon domain-containing protein</fullName>
    </recommendedName>
</protein>
<organism evidence="3 4">
    <name type="scientific">Halopenitus malekzadehii</name>
    <dbReference type="NCBI Taxonomy" id="1267564"/>
    <lineage>
        <taxon>Archaea</taxon>
        <taxon>Methanobacteriati</taxon>
        <taxon>Methanobacteriota</taxon>
        <taxon>Stenosarchaea group</taxon>
        <taxon>Halobacteria</taxon>
        <taxon>Halobacteriales</taxon>
        <taxon>Haloferacaceae</taxon>
        <taxon>Halopenitus</taxon>
    </lineage>
</organism>
<evidence type="ECO:0000259" key="2">
    <source>
        <dbReference type="Pfam" id="PF23451"/>
    </source>
</evidence>
<sequence length="90" mass="9677">MTVASEGRTGGEVDPDVEGAESDVEDAADAAAETDRDADEPTVGCPFCDSTDVEQESQFGSEISKSQYYCNGCHTVFERIKYDGKRPDTS</sequence>
<dbReference type="EMBL" id="FNWU01000004">
    <property type="protein sequence ID" value="SEH51493.1"/>
    <property type="molecule type" value="Genomic_DNA"/>
</dbReference>
<dbReference type="Proteomes" id="UP000199215">
    <property type="component" value="Unassembled WGS sequence"/>
</dbReference>
<dbReference type="InterPro" id="IPR056572">
    <property type="entry name" value="Zn_ribbon_PaaD"/>
</dbReference>
<reference evidence="3 4" key="1">
    <citation type="submission" date="2016-10" db="EMBL/GenBank/DDBJ databases">
        <authorList>
            <person name="de Groot N.N."/>
        </authorList>
    </citation>
    <scope>NUCLEOTIDE SEQUENCE [LARGE SCALE GENOMIC DNA]</scope>
    <source>
        <strain evidence="3 4">IBRC-M10418</strain>
    </source>
</reference>
<feature type="domain" description="PaaD zinc beta ribbon" evidence="2">
    <location>
        <begin position="31"/>
        <end position="81"/>
    </location>
</feature>
<evidence type="ECO:0000313" key="3">
    <source>
        <dbReference type="EMBL" id="SEH51493.1"/>
    </source>
</evidence>
<accession>A0A1H6IRN5</accession>
<dbReference type="RefSeq" id="WP_092816877.1">
    <property type="nucleotide sequence ID" value="NZ_FNWU01000004.1"/>
</dbReference>
<gene>
    <name evidence="3" type="ORF">SAMN05192561_10410</name>
</gene>
<feature type="compositionally biased region" description="Acidic residues" evidence="1">
    <location>
        <begin position="13"/>
        <end position="28"/>
    </location>
</feature>
<feature type="region of interest" description="Disordered" evidence="1">
    <location>
        <begin position="1"/>
        <end position="44"/>
    </location>
</feature>
<name>A0A1H6IRN5_9EURY</name>
<dbReference type="STRING" id="1267564.SAMN05192561_10410"/>
<evidence type="ECO:0000256" key="1">
    <source>
        <dbReference type="SAM" id="MobiDB-lite"/>
    </source>
</evidence>
<proteinExistence type="predicted"/>